<proteinExistence type="predicted"/>
<dbReference type="SMART" id="SM00338">
    <property type="entry name" value="BRLZ"/>
    <property type="match status" value="1"/>
</dbReference>
<reference evidence="5" key="1">
    <citation type="submission" date="2021-01" db="EMBL/GenBank/DDBJ databases">
        <authorList>
            <person name="Corre E."/>
            <person name="Pelletier E."/>
            <person name="Niang G."/>
            <person name="Scheremetjew M."/>
            <person name="Finn R."/>
            <person name="Kale V."/>
            <person name="Holt S."/>
            <person name="Cochrane G."/>
            <person name="Meng A."/>
            <person name="Brown T."/>
            <person name="Cohen L."/>
        </authorList>
    </citation>
    <scope>NUCLEOTIDE SEQUENCE</scope>
    <source>
        <strain evidence="5">SAG 36.94</strain>
    </source>
</reference>
<evidence type="ECO:0000256" key="1">
    <source>
        <dbReference type="SAM" id="Coils"/>
    </source>
</evidence>
<feature type="region of interest" description="Disordered" evidence="2">
    <location>
        <begin position="21"/>
        <end position="55"/>
    </location>
</feature>
<organism evidence="5">
    <name type="scientific">Compsopogon caeruleus</name>
    <dbReference type="NCBI Taxonomy" id="31354"/>
    <lineage>
        <taxon>Eukaryota</taxon>
        <taxon>Rhodophyta</taxon>
        <taxon>Compsopogonophyceae</taxon>
        <taxon>Compsopogonales</taxon>
        <taxon>Compsopogonaceae</taxon>
        <taxon>Compsopogon</taxon>
    </lineage>
</organism>
<evidence type="ECO:0000256" key="2">
    <source>
        <dbReference type="SAM" id="MobiDB-lite"/>
    </source>
</evidence>
<dbReference type="GO" id="GO:0003700">
    <property type="term" value="F:DNA-binding transcription factor activity"/>
    <property type="evidence" value="ECO:0007669"/>
    <property type="project" value="InterPro"/>
</dbReference>
<gene>
    <name evidence="5" type="ORF">CCAE0312_LOCUS6496</name>
</gene>
<dbReference type="PROSITE" id="PS50217">
    <property type="entry name" value="BZIP"/>
    <property type="match status" value="1"/>
</dbReference>
<evidence type="ECO:0000256" key="3">
    <source>
        <dbReference type="SAM" id="Phobius"/>
    </source>
</evidence>
<keyword evidence="1" id="KW-0175">Coiled coil</keyword>
<keyword evidence="3" id="KW-0472">Membrane</keyword>
<sequence length="338" mass="37697">MDGVVEEWRRSAGVEIWVDHATVEEGNAVGHEEPQRGDTERTQEHEGESAVDRAKRRAEEFAIAQVEEQKAKKLRAGASNGGSSSPIEEEKLVEGDSDEPQDLSQKRYQRRLAKNRNSAFVSRIRRRAYTGFLEESLEEEERQRMKLERELEKMKAELRNLRGDGSVITVLEHPNTKQTGHMRLRNAFHDMRSSFAPIVASPMTPIGVSTMFVFVFLVGLLIPGLTLHKSSDIVAVPRSTVADGSRTGARYVQTPQSGKIWGDVPSILTTTSTNTSVNGWTPWIKSSVEDAVSTNGDSNRKRIRGKVRVETRQICELFPVHDVDLCDENGSVVVESGS</sequence>
<feature type="transmembrane region" description="Helical" evidence="3">
    <location>
        <begin position="203"/>
        <end position="222"/>
    </location>
</feature>
<keyword evidence="3" id="KW-1133">Transmembrane helix</keyword>
<evidence type="ECO:0000313" key="5">
    <source>
        <dbReference type="EMBL" id="CAD9234407.1"/>
    </source>
</evidence>
<dbReference type="AlphaFoldDB" id="A0A7S1XEJ3"/>
<feature type="region of interest" description="Disordered" evidence="2">
    <location>
        <begin position="70"/>
        <end position="103"/>
    </location>
</feature>
<feature type="compositionally biased region" description="Basic and acidic residues" evidence="2">
    <location>
        <begin position="30"/>
        <end position="55"/>
    </location>
</feature>
<protein>
    <recommendedName>
        <fullName evidence="4">BZIP domain-containing protein</fullName>
    </recommendedName>
</protein>
<dbReference type="CDD" id="cd14686">
    <property type="entry name" value="bZIP"/>
    <property type="match status" value="1"/>
</dbReference>
<feature type="domain" description="BZIP" evidence="4">
    <location>
        <begin position="105"/>
        <end position="162"/>
    </location>
</feature>
<evidence type="ECO:0000259" key="4">
    <source>
        <dbReference type="PROSITE" id="PS50217"/>
    </source>
</evidence>
<dbReference type="InterPro" id="IPR004827">
    <property type="entry name" value="bZIP"/>
</dbReference>
<dbReference type="SUPFAM" id="SSF57959">
    <property type="entry name" value="Leucine zipper domain"/>
    <property type="match status" value="1"/>
</dbReference>
<accession>A0A7S1XEJ3</accession>
<dbReference type="EMBL" id="HBGH01011687">
    <property type="protein sequence ID" value="CAD9234407.1"/>
    <property type="molecule type" value="Transcribed_RNA"/>
</dbReference>
<feature type="coiled-coil region" evidence="1">
    <location>
        <begin position="130"/>
        <end position="164"/>
    </location>
</feature>
<name>A0A7S1XEJ3_9RHOD</name>
<keyword evidence="3" id="KW-0812">Transmembrane</keyword>
<dbReference type="InterPro" id="IPR046347">
    <property type="entry name" value="bZIP_sf"/>
</dbReference>